<dbReference type="GO" id="GO:0015271">
    <property type="term" value="F:outward rectifier potassium channel activity"/>
    <property type="evidence" value="ECO:0007669"/>
    <property type="project" value="TreeGrafter"/>
</dbReference>
<feature type="domain" description="Potassium channel" evidence="9">
    <location>
        <begin position="10"/>
        <end position="78"/>
    </location>
</feature>
<dbReference type="GO" id="GO:0022841">
    <property type="term" value="F:potassium ion leak channel activity"/>
    <property type="evidence" value="ECO:0007669"/>
    <property type="project" value="TreeGrafter"/>
</dbReference>
<dbReference type="EMBL" id="BTRK01000004">
    <property type="protein sequence ID" value="GMR47029.1"/>
    <property type="molecule type" value="Genomic_DNA"/>
</dbReference>
<feature type="transmembrane region" description="Helical" evidence="8">
    <location>
        <begin position="25"/>
        <end position="47"/>
    </location>
</feature>
<name>A0AAN5CMA2_9BILA</name>
<comment type="caution">
    <text evidence="10">The sequence shown here is derived from an EMBL/GenBank/DDBJ whole genome shotgun (WGS) entry which is preliminary data.</text>
</comment>
<evidence type="ECO:0000259" key="9">
    <source>
        <dbReference type="Pfam" id="PF07885"/>
    </source>
</evidence>
<evidence type="ECO:0000256" key="7">
    <source>
        <dbReference type="ARBA" id="ARBA00023303"/>
    </source>
</evidence>
<proteinExistence type="predicted"/>
<dbReference type="Gene3D" id="1.10.287.70">
    <property type="match status" value="1"/>
</dbReference>
<reference evidence="11" key="1">
    <citation type="submission" date="2022-10" db="EMBL/GenBank/DDBJ databases">
        <title>Genome assembly of Pristionchus species.</title>
        <authorList>
            <person name="Yoshida K."/>
            <person name="Sommer R.J."/>
        </authorList>
    </citation>
    <scope>NUCLEOTIDE SEQUENCE [LARGE SCALE GENOMIC DNA]</scope>
    <source>
        <strain evidence="11">RS5460</strain>
    </source>
</reference>
<accession>A0AAN5CMA2</accession>
<organism evidence="10 11">
    <name type="scientific">Pristionchus mayeri</name>
    <dbReference type="NCBI Taxonomy" id="1317129"/>
    <lineage>
        <taxon>Eukaryota</taxon>
        <taxon>Metazoa</taxon>
        <taxon>Ecdysozoa</taxon>
        <taxon>Nematoda</taxon>
        <taxon>Chromadorea</taxon>
        <taxon>Rhabditida</taxon>
        <taxon>Rhabditina</taxon>
        <taxon>Diplogasteromorpha</taxon>
        <taxon>Diplogasteroidea</taxon>
        <taxon>Neodiplogasteridae</taxon>
        <taxon>Pristionchus</taxon>
    </lineage>
</organism>
<keyword evidence="4 8" id="KW-1133">Transmembrane helix</keyword>
<keyword evidence="2" id="KW-0813">Transport</keyword>
<keyword evidence="3 8" id="KW-0812">Transmembrane</keyword>
<keyword evidence="11" id="KW-1185">Reference proteome</keyword>
<feature type="transmembrane region" description="Helical" evidence="8">
    <location>
        <begin position="59"/>
        <end position="84"/>
    </location>
</feature>
<dbReference type="InterPro" id="IPR003280">
    <property type="entry name" value="2pore_dom_K_chnl"/>
</dbReference>
<evidence type="ECO:0000256" key="6">
    <source>
        <dbReference type="ARBA" id="ARBA00023136"/>
    </source>
</evidence>
<feature type="non-terminal residue" evidence="10">
    <location>
        <position position="1"/>
    </location>
</feature>
<evidence type="ECO:0000313" key="11">
    <source>
        <dbReference type="Proteomes" id="UP001328107"/>
    </source>
</evidence>
<evidence type="ECO:0000256" key="4">
    <source>
        <dbReference type="ARBA" id="ARBA00022989"/>
    </source>
</evidence>
<feature type="transmembrane region" description="Helical" evidence="8">
    <location>
        <begin position="105"/>
        <end position="126"/>
    </location>
</feature>
<evidence type="ECO:0000256" key="2">
    <source>
        <dbReference type="ARBA" id="ARBA00022448"/>
    </source>
</evidence>
<dbReference type="Pfam" id="PF07885">
    <property type="entry name" value="Ion_trans_2"/>
    <property type="match status" value="1"/>
</dbReference>
<dbReference type="PANTHER" id="PTHR11003">
    <property type="entry name" value="POTASSIUM CHANNEL, SUBFAMILY K"/>
    <property type="match status" value="1"/>
</dbReference>
<dbReference type="InterPro" id="IPR013099">
    <property type="entry name" value="K_chnl_dom"/>
</dbReference>
<feature type="non-terminal residue" evidence="10">
    <location>
        <position position="127"/>
    </location>
</feature>
<dbReference type="PANTHER" id="PTHR11003:SF269">
    <property type="entry name" value="POTASSIUM CHANNEL DOMAIN-CONTAINING PROTEIN"/>
    <property type="match status" value="1"/>
</dbReference>
<evidence type="ECO:0000256" key="3">
    <source>
        <dbReference type="ARBA" id="ARBA00022692"/>
    </source>
</evidence>
<dbReference type="GO" id="GO:0030322">
    <property type="term" value="P:stabilization of membrane potential"/>
    <property type="evidence" value="ECO:0007669"/>
    <property type="project" value="TreeGrafter"/>
</dbReference>
<comment type="subcellular location">
    <subcellularLocation>
        <location evidence="1">Membrane</location>
        <topology evidence="1">Multi-pass membrane protein</topology>
    </subcellularLocation>
</comment>
<sequence length="127" mass="14220">LLKMDGKYTGSTYFKLEDRDYPQWTWTYGASFFFAFTLYSTVGYGSISPSTDAGRIAVILYTAIGFPCALIIIRDIGSGFLVYITRFYAGIVKRIRKLSGYSSHANEAIMIPMNVAFIISFFVVLAT</sequence>
<protein>
    <recommendedName>
        <fullName evidence="9">Potassium channel domain-containing protein</fullName>
    </recommendedName>
</protein>
<keyword evidence="6 8" id="KW-0472">Membrane</keyword>
<dbReference type="GO" id="GO:0005886">
    <property type="term" value="C:plasma membrane"/>
    <property type="evidence" value="ECO:0007669"/>
    <property type="project" value="TreeGrafter"/>
</dbReference>
<evidence type="ECO:0000256" key="1">
    <source>
        <dbReference type="ARBA" id="ARBA00004141"/>
    </source>
</evidence>
<evidence type="ECO:0000256" key="8">
    <source>
        <dbReference type="SAM" id="Phobius"/>
    </source>
</evidence>
<keyword evidence="7" id="KW-0407">Ion channel</keyword>
<gene>
    <name evidence="10" type="ORF">PMAYCL1PPCAC_17225</name>
</gene>
<evidence type="ECO:0000313" key="10">
    <source>
        <dbReference type="EMBL" id="GMR47029.1"/>
    </source>
</evidence>
<dbReference type="AlphaFoldDB" id="A0AAN5CMA2"/>
<dbReference type="Proteomes" id="UP001328107">
    <property type="component" value="Unassembled WGS sequence"/>
</dbReference>
<keyword evidence="5" id="KW-0406">Ion transport</keyword>
<dbReference type="SUPFAM" id="SSF81324">
    <property type="entry name" value="Voltage-gated potassium channels"/>
    <property type="match status" value="1"/>
</dbReference>
<evidence type="ECO:0000256" key="5">
    <source>
        <dbReference type="ARBA" id="ARBA00023065"/>
    </source>
</evidence>